<dbReference type="EMBL" id="CP113524">
    <property type="protein sequence ID" value="WAJ24024.1"/>
    <property type="molecule type" value="Genomic_DNA"/>
</dbReference>
<gene>
    <name evidence="1" type="ORF">OW255_00395</name>
</gene>
<proteinExistence type="predicted"/>
<keyword evidence="2" id="KW-1185">Reference proteome</keyword>
<accession>A0ABY7ABF1</accession>
<name>A0ABY7ABF1_9FIRM</name>
<evidence type="ECO:0000313" key="2">
    <source>
        <dbReference type="Proteomes" id="UP001163115"/>
    </source>
</evidence>
<sequence length="56" mass="6150">MIFEKWILEELEDVPVDVLADSIEKGILKPLLINDGRIAGCEKAETPGAATPRESK</sequence>
<protein>
    <submittedName>
        <fullName evidence="1">Uncharacterized protein</fullName>
    </submittedName>
</protein>
<dbReference type="RefSeq" id="WP_268115257.1">
    <property type="nucleotide sequence ID" value="NZ_CP113524.1"/>
</dbReference>
<organism evidence="1 2">
    <name type="scientific">Lacrimispora xylanolytica</name>
    <dbReference type="NCBI Taxonomy" id="29375"/>
    <lineage>
        <taxon>Bacteria</taxon>
        <taxon>Bacillati</taxon>
        <taxon>Bacillota</taxon>
        <taxon>Clostridia</taxon>
        <taxon>Lachnospirales</taxon>
        <taxon>Lachnospiraceae</taxon>
        <taxon>Lacrimispora</taxon>
    </lineage>
</organism>
<reference evidence="1" key="1">
    <citation type="submission" date="2022-11" db="EMBL/GenBank/DDBJ databases">
        <title>Lacrimispora xylanolytica sy1, complete genome.</title>
        <authorList>
            <person name="Choi S."/>
        </authorList>
    </citation>
    <scope>NUCLEOTIDE SEQUENCE</scope>
    <source>
        <strain evidence="1">Sy1</strain>
    </source>
</reference>
<evidence type="ECO:0000313" key="1">
    <source>
        <dbReference type="EMBL" id="WAJ24024.1"/>
    </source>
</evidence>
<dbReference type="Proteomes" id="UP001163115">
    <property type="component" value="Chromosome"/>
</dbReference>